<protein>
    <submittedName>
        <fullName evidence="2">Uncharacterized protein</fullName>
    </submittedName>
</protein>
<keyword evidence="3" id="KW-1185">Reference proteome</keyword>
<dbReference type="EMBL" id="JAUIQD010000004">
    <property type="protein sequence ID" value="KAK3353712.1"/>
    <property type="molecule type" value="Genomic_DNA"/>
</dbReference>
<proteinExistence type="predicted"/>
<accession>A0AAJ0HJW4</accession>
<feature type="compositionally biased region" description="Polar residues" evidence="1">
    <location>
        <begin position="46"/>
        <end position="55"/>
    </location>
</feature>
<dbReference type="Proteomes" id="UP001275084">
    <property type="component" value="Unassembled WGS sequence"/>
</dbReference>
<feature type="region of interest" description="Disordered" evidence="1">
    <location>
        <begin position="24"/>
        <end position="119"/>
    </location>
</feature>
<name>A0AAJ0HJW4_9PEZI</name>
<reference evidence="2" key="2">
    <citation type="submission" date="2023-06" db="EMBL/GenBank/DDBJ databases">
        <authorList>
            <consortium name="Lawrence Berkeley National Laboratory"/>
            <person name="Haridas S."/>
            <person name="Hensen N."/>
            <person name="Bonometti L."/>
            <person name="Westerberg I."/>
            <person name="Brannstrom I.O."/>
            <person name="Guillou S."/>
            <person name="Cros-Aarteil S."/>
            <person name="Calhoun S."/>
            <person name="Kuo A."/>
            <person name="Mondo S."/>
            <person name="Pangilinan J."/>
            <person name="Riley R."/>
            <person name="Labutti K."/>
            <person name="Andreopoulos B."/>
            <person name="Lipzen A."/>
            <person name="Chen C."/>
            <person name="Yanf M."/>
            <person name="Daum C."/>
            <person name="Ng V."/>
            <person name="Clum A."/>
            <person name="Steindorff A."/>
            <person name="Ohm R."/>
            <person name="Martin F."/>
            <person name="Silar P."/>
            <person name="Natvig D."/>
            <person name="Lalanne C."/>
            <person name="Gautier V."/>
            <person name="Ament-Velasquez S.L."/>
            <person name="Kruys A."/>
            <person name="Hutchinson M.I."/>
            <person name="Powell A.J."/>
            <person name="Barry K."/>
            <person name="Miller A.N."/>
            <person name="Grigoriev I.V."/>
            <person name="Debuchy R."/>
            <person name="Gladieux P."/>
            <person name="Thoren M.H."/>
            <person name="Johannesson H."/>
        </authorList>
    </citation>
    <scope>NUCLEOTIDE SEQUENCE</scope>
    <source>
        <strain evidence="2">CBS 955.72</strain>
    </source>
</reference>
<reference evidence="2" key="1">
    <citation type="journal article" date="2023" name="Mol. Phylogenet. Evol.">
        <title>Genome-scale phylogeny and comparative genomics of the fungal order Sordariales.</title>
        <authorList>
            <person name="Hensen N."/>
            <person name="Bonometti L."/>
            <person name="Westerberg I."/>
            <person name="Brannstrom I.O."/>
            <person name="Guillou S."/>
            <person name="Cros-Aarteil S."/>
            <person name="Calhoun S."/>
            <person name="Haridas S."/>
            <person name="Kuo A."/>
            <person name="Mondo S."/>
            <person name="Pangilinan J."/>
            <person name="Riley R."/>
            <person name="LaButti K."/>
            <person name="Andreopoulos B."/>
            <person name="Lipzen A."/>
            <person name="Chen C."/>
            <person name="Yan M."/>
            <person name="Daum C."/>
            <person name="Ng V."/>
            <person name="Clum A."/>
            <person name="Steindorff A."/>
            <person name="Ohm R.A."/>
            <person name="Martin F."/>
            <person name="Silar P."/>
            <person name="Natvig D.O."/>
            <person name="Lalanne C."/>
            <person name="Gautier V."/>
            <person name="Ament-Velasquez S.L."/>
            <person name="Kruys A."/>
            <person name="Hutchinson M.I."/>
            <person name="Powell A.J."/>
            <person name="Barry K."/>
            <person name="Miller A.N."/>
            <person name="Grigoriev I.V."/>
            <person name="Debuchy R."/>
            <person name="Gladieux P."/>
            <person name="Hiltunen Thoren M."/>
            <person name="Johannesson H."/>
        </authorList>
    </citation>
    <scope>NUCLEOTIDE SEQUENCE</scope>
    <source>
        <strain evidence="2">CBS 955.72</strain>
    </source>
</reference>
<evidence type="ECO:0000256" key="1">
    <source>
        <dbReference type="SAM" id="MobiDB-lite"/>
    </source>
</evidence>
<dbReference type="AlphaFoldDB" id="A0AAJ0HJW4"/>
<organism evidence="2 3">
    <name type="scientific">Lasiosphaeria hispida</name>
    <dbReference type="NCBI Taxonomy" id="260671"/>
    <lineage>
        <taxon>Eukaryota</taxon>
        <taxon>Fungi</taxon>
        <taxon>Dikarya</taxon>
        <taxon>Ascomycota</taxon>
        <taxon>Pezizomycotina</taxon>
        <taxon>Sordariomycetes</taxon>
        <taxon>Sordariomycetidae</taxon>
        <taxon>Sordariales</taxon>
        <taxon>Lasiosphaeriaceae</taxon>
        <taxon>Lasiosphaeria</taxon>
    </lineage>
</organism>
<sequence length="341" mass="37156">MSDTEDSITVEPVVDLSTVNSLDQSADDWLEESQVEPSYPQDRGFRNTTPFSQSGVPIVTPTAEQQDRPARATAGRRKPAPSGPPPEKKQGKRKSTVAIVRQQDGQQQQRSTARKVELRNQPLGNEEVYESVFWRAMATGEHILEPGDATQRDLMEFLQRDTQDLSDGTGSADSGCYAPYLVDSEDSEEESINSGAASQAVSQLSSVGPISARARRLTPAQQRRIGTNLDIPPIGGSQPAAAVAVPANSRRSKDFEETEAAVVGRSMREAAEIIAGLPGARDLALAVEDLQAEFAGKISDEEMLCCCEYLRKEPMMAAMWLKLLPGLKILYVARWKIGPVE</sequence>
<feature type="compositionally biased region" description="Acidic residues" evidence="1">
    <location>
        <begin position="25"/>
        <end position="34"/>
    </location>
</feature>
<comment type="caution">
    <text evidence="2">The sequence shown here is derived from an EMBL/GenBank/DDBJ whole genome shotgun (WGS) entry which is preliminary data.</text>
</comment>
<gene>
    <name evidence="2" type="ORF">B0T25DRAFT_545220</name>
</gene>
<evidence type="ECO:0000313" key="2">
    <source>
        <dbReference type="EMBL" id="KAK3353712.1"/>
    </source>
</evidence>
<evidence type="ECO:0000313" key="3">
    <source>
        <dbReference type="Proteomes" id="UP001275084"/>
    </source>
</evidence>